<sequence length="142" mass="16445">MIRNIDERVGYQIGVAAHLIQNTYNQKLSEYDLTVAQAKVLYMLVNYGEQLQSELQNRLFIKGSTMNGIIDSMLKKQLIEKNDSNTDRRSKIITLTEKGKILEGKLWSSTKAMEVELMKGFSNEEEQLLLAWLKRITENFKK</sequence>
<dbReference type="Gene3D" id="1.10.10.10">
    <property type="entry name" value="Winged helix-like DNA-binding domain superfamily/Winged helix DNA-binding domain"/>
    <property type="match status" value="1"/>
</dbReference>
<dbReference type="Pfam" id="PF01047">
    <property type="entry name" value="MarR"/>
    <property type="match status" value="1"/>
</dbReference>
<dbReference type="SUPFAM" id="SSF46785">
    <property type="entry name" value="Winged helix' DNA-binding domain"/>
    <property type="match status" value="1"/>
</dbReference>
<evidence type="ECO:0000259" key="4">
    <source>
        <dbReference type="PROSITE" id="PS50995"/>
    </source>
</evidence>
<dbReference type="GO" id="GO:0003700">
    <property type="term" value="F:DNA-binding transcription factor activity"/>
    <property type="evidence" value="ECO:0007669"/>
    <property type="project" value="InterPro"/>
</dbReference>
<name>A0A1S2LJ54_9BACI</name>
<keyword evidence="6" id="KW-1185">Reference proteome</keyword>
<dbReference type="PANTHER" id="PTHR42756">
    <property type="entry name" value="TRANSCRIPTIONAL REGULATOR, MARR"/>
    <property type="match status" value="1"/>
</dbReference>
<dbReference type="PANTHER" id="PTHR42756:SF1">
    <property type="entry name" value="TRANSCRIPTIONAL REPRESSOR OF EMRAB OPERON"/>
    <property type="match status" value="1"/>
</dbReference>
<evidence type="ECO:0000256" key="2">
    <source>
        <dbReference type="ARBA" id="ARBA00023125"/>
    </source>
</evidence>
<evidence type="ECO:0000313" key="5">
    <source>
        <dbReference type="EMBL" id="OIJ12558.1"/>
    </source>
</evidence>
<evidence type="ECO:0000256" key="3">
    <source>
        <dbReference type="ARBA" id="ARBA00023163"/>
    </source>
</evidence>
<proteinExistence type="predicted"/>
<dbReference type="PROSITE" id="PS50995">
    <property type="entry name" value="HTH_MARR_2"/>
    <property type="match status" value="1"/>
</dbReference>
<dbReference type="InterPro" id="IPR036388">
    <property type="entry name" value="WH-like_DNA-bd_sf"/>
</dbReference>
<dbReference type="SMART" id="SM00347">
    <property type="entry name" value="HTH_MARR"/>
    <property type="match status" value="1"/>
</dbReference>
<reference evidence="5 6" key="1">
    <citation type="submission" date="2016-10" db="EMBL/GenBank/DDBJ databases">
        <title>Draft genome sequences of four alkaliphilic bacteria belonging to the Anaerobacillus genus.</title>
        <authorList>
            <person name="Bassil N.M."/>
            <person name="Lloyd J.R."/>
        </authorList>
    </citation>
    <scope>NUCLEOTIDE SEQUENCE [LARGE SCALE GENOMIC DNA]</scope>
    <source>
        <strain evidence="5 6">DSM 18345</strain>
    </source>
</reference>
<dbReference type="Proteomes" id="UP000179524">
    <property type="component" value="Unassembled WGS sequence"/>
</dbReference>
<organism evidence="5 6">
    <name type="scientific">Anaerobacillus alkalilacustris</name>
    <dbReference type="NCBI Taxonomy" id="393763"/>
    <lineage>
        <taxon>Bacteria</taxon>
        <taxon>Bacillati</taxon>
        <taxon>Bacillota</taxon>
        <taxon>Bacilli</taxon>
        <taxon>Bacillales</taxon>
        <taxon>Bacillaceae</taxon>
        <taxon>Anaerobacillus</taxon>
    </lineage>
</organism>
<dbReference type="OrthoDB" id="2328394at2"/>
<feature type="domain" description="HTH marR-type" evidence="4">
    <location>
        <begin position="1"/>
        <end position="138"/>
    </location>
</feature>
<keyword evidence="2" id="KW-0238">DNA-binding</keyword>
<dbReference type="PRINTS" id="PR00598">
    <property type="entry name" value="HTHMARR"/>
</dbReference>
<keyword evidence="3" id="KW-0804">Transcription</keyword>
<dbReference type="AlphaFoldDB" id="A0A1S2LJ54"/>
<evidence type="ECO:0000313" key="6">
    <source>
        <dbReference type="Proteomes" id="UP000179524"/>
    </source>
</evidence>
<comment type="caution">
    <text evidence="5">The sequence shown here is derived from an EMBL/GenBank/DDBJ whole genome shotgun (WGS) entry which is preliminary data.</text>
</comment>
<dbReference type="InterPro" id="IPR000835">
    <property type="entry name" value="HTH_MarR-typ"/>
</dbReference>
<protein>
    <submittedName>
        <fullName evidence="5">MarR family transcriptional regulator</fullName>
    </submittedName>
</protein>
<keyword evidence="1" id="KW-0805">Transcription regulation</keyword>
<accession>A0A1S2LJ54</accession>
<dbReference type="RefSeq" id="WP_071310236.1">
    <property type="nucleotide sequence ID" value="NZ_MLQR01000031.1"/>
</dbReference>
<evidence type="ECO:0000256" key="1">
    <source>
        <dbReference type="ARBA" id="ARBA00023015"/>
    </source>
</evidence>
<gene>
    <name evidence="5" type="ORF">BKP37_14120</name>
</gene>
<dbReference type="GO" id="GO:0003677">
    <property type="term" value="F:DNA binding"/>
    <property type="evidence" value="ECO:0007669"/>
    <property type="project" value="UniProtKB-KW"/>
</dbReference>
<dbReference type="InterPro" id="IPR036390">
    <property type="entry name" value="WH_DNA-bd_sf"/>
</dbReference>
<dbReference type="EMBL" id="MLQR01000031">
    <property type="protein sequence ID" value="OIJ12558.1"/>
    <property type="molecule type" value="Genomic_DNA"/>
</dbReference>